<name>A0ABM6NHY2_PSEO7</name>
<keyword evidence="2" id="KW-1185">Reference proteome</keyword>
<evidence type="ECO:0000313" key="2">
    <source>
        <dbReference type="Proteomes" id="UP000016521"/>
    </source>
</evidence>
<proteinExistence type="predicted"/>
<sequence length="48" mass="5475">MLRYPESKHLLMRLADMGGLTNESLYINLNDVKFYQGMKTGEIILVSA</sequence>
<accession>A0ABM6NHY2</accession>
<dbReference type="EMBL" id="CP011924">
    <property type="protein sequence ID" value="ATD08369.1"/>
    <property type="molecule type" value="Genomic_DNA"/>
</dbReference>
<gene>
    <name evidence="1" type="ORF">PPIS_a3608</name>
</gene>
<reference evidence="1 2" key="1">
    <citation type="submission" date="2015-06" db="EMBL/GenBank/DDBJ databases">
        <authorList>
            <person name="Xie B.-B."/>
            <person name="Rong J.-C."/>
            <person name="Qin Q.-L."/>
            <person name="Zhang Y.-Z."/>
        </authorList>
    </citation>
    <scope>NUCLEOTIDE SEQUENCE [LARGE SCALE GENOMIC DNA]</scope>
    <source>
        <strain evidence="1 2">JCM 20779</strain>
    </source>
</reference>
<evidence type="ECO:0000313" key="1">
    <source>
        <dbReference type="EMBL" id="ATD08369.1"/>
    </source>
</evidence>
<protein>
    <submittedName>
        <fullName evidence="1">Uncharacterized protein</fullName>
    </submittedName>
</protein>
<dbReference type="Proteomes" id="UP000016521">
    <property type="component" value="Chromosome I"/>
</dbReference>
<organism evidence="1 2">
    <name type="scientific">Pseudoalteromonas piscicida</name>
    <dbReference type="NCBI Taxonomy" id="43662"/>
    <lineage>
        <taxon>Bacteria</taxon>
        <taxon>Pseudomonadati</taxon>
        <taxon>Pseudomonadota</taxon>
        <taxon>Gammaproteobacteria</taxon>
        <taxon>Alteromonadales</taxon>
        <taxon>Pseudoalteromonadaceae</taxon>
        <taxon>Pseudoalteromonas</taxon>
    </lineage>
</organism>